<protein>
    <submittedName>
        <fullName evidence="1">Uncharacterized protein</fullName>
    </submittedName>
</protein>
<evidence type="ECO:0000313" key="1">
    <source>
        <dbReference type="EMBL" id="GAG80841.1"/>
    </source>
</evidence>
<accession>X1C8X1</accession>
<gene>
    <name evidence="1" type="ORF">S01H4_31504</name>
</gene>
<name>X1C8X1_9ZZZZ</name>
<reference evidence="1" key="1">
    <citation type="journal article" date="2014" name="Front. Microbiol.">
        <title>High frequency of phylogenetically diverse reductive dehalogenase-homologous genes in deep subseafloor sedimentary metagenomes.</title>
        <authorList>
            <person name="Kawai M."/>
            <person name="Futagami T."/>
            <person name="Toyoda A."/>
            <person name="Takaki Y."/>
            <person name="Nishi S."/>
            <person name="Hori S."/>
            <person name="Arai W."/>
            <person name="Tsubouchi T."/>
            <person name="Morono Y."/>
            <person name="Uchiyama I."/>
            <person name="Ito T."/>
            <person name="Fujiyama A."/>
            <person name="Inagaki F."/>
            <person name="Takami H."/>
        </authorList>
    </citation>
    <scope>NUCLEOTIDE SEQUENCE</scope>
    <source>
        <strain evidence="1">Expedition CK06-06</strain>
    </source>
</reference>
<organism evidence="1">
    <name type="scientific">marine sediment metagenome</name>
    <dbReference type="NCBI Taxonomy" id="412755"/>
    <lineage>
        <taxon>unclassified sequences</taxon>
        <taxon>metagenomes</taxon>
        <taxon>ecological metagenomes</taxon>
    </lineage>
</organism>
<dbReference type="EMBL" id="BART01016371">
    <property type="protein sequence ID" value="GAG80841.1"/>
    <property type="molecule type" value="Genomic_DNA"/>
</dbReference>
<proteinExistence type="predicted"/>
<sequence length="127" mass="14898">MRDKVLRRVLETVHVMTDQRIFRDGIDANGKLIGTYSTSYQKTRRRENYPMSRKVILQATSQMVNDYKFLVLPDGNYGSGFSNDANYDKSIWVEKTYKKPIFELTDSEDKKMEVLLEKELSKYLGKL</sequence>
<comment type="caution">
    <text evidence="1">The sequence shown here is derived from an EMBL/GenBank/DDBJ whole genome shotgun (WGS) entry which is preliminary data.</text>
</comment>
<dbReference type="AlphaFoldDB" id="X1C8X1"/>